<evidence type="ECO:0000313" key="12">
    <source>
        <dbReference type="EMBL" id="KFI20102.1"/>
    </source>
</evidence>
<dbReference type="HOGENOM" id="CLU_005126_7_1_6"/>
<dbReference type="InterPro" id="IPR038770">
    <property type="entry name" value="Na+/solute_symporter_sf"/>
</dbReference>
<organism evidence="12 13">
    <name type="scientific">Nitrosococcus oceani C-27</name>
    <dbReference type="NCBI Taxonomy" id="314279"/>
    <lineage>
        <taxon>Bacteria</taxon>
        <taxon>Pseudomonadati</taxon>
        <taxon>Pseudomonadota</taxon>
        <taxon>Gammaproteobacteria</taxon>
        <taxon>Chromatiales</taxon>
        <taxon>Chromatiaceae</taxon>
        <taxon>Nitrosococcus</taxon>
    </lineage>
</organism>
<dbReference type="GO" id="GO:0016020">
    <property type="term" value="C:membrane"/>
    <property type="evidence" value="ECO:0007669"/>
    <property type="project" value="UniProtKB-SubCell"/>
</dbReference>
<dbReference type="PANTHER" id="PTHR43562:SF3">
    <property type="entry name" value="SODIUM ION_PROTON EXCHANGER (EUROFUNG)"/>
    <property type="match status" value="1"/>
</dbReference>
<comment type="subcellular location">
    <subcellularLocation>
        <location evidence="1">Membrane</location>
        <topology evidence="1">Multi-pass membrane protein</topology>
    </subcellularLocation>
</comment>
<dbReference type="GO" id="GO:0006814">
    <property type="term" value="P:sodium ion transport"/>
    <property type="evidence" value="ECO:0007669"/>
    <property type="project" value="UniProtKB-KW"/>
</dbReference>
<keyword evidence="8 10" id="KW-0472">Membrane</keyword>
<feature type="transmembrane region" description="Helical" evidence="10">
    <location>
        <begin position="127"/>
        <end position="146"/>
    </location>
</feature>
<evidence type="ECO:0000256" key="10">
    <source>
        <dbReference type="SAM" id="Phobius"/>
    </source>
</evidence>
<feature type="domain" description="Cation/H+ exchanger transmembrane" evidence="11">
    <location>
        <begin position="12"/>
        <end position="404"/>
    </location>
</feature>
<proteinExistence type="predicted"/>
<protein>
    <submittedName>
        <fullName evidence="12">Sodium:proton exchanger</fullName>
    </submittedName>
</protein>
<reference evidence="12 13" key="1">
    <citation type="submission" date="2014-07" db="EMBL/GenBank/DDBJ databases">
        <title>Comparative analysis of Nitrosococcus oceani genome inventories of strains from Pacific and Atlantic gyres.</title>
        <authorList>
            <person name="Lim C.K."/>
            <person name="Wang L."/>
            <person name="Sayavedra-Soto L.A."/>
            <person name="Klotz M.G."/>
        </authorList>
    </citation>
    <scope>NUCLEOTIDE SEQUENCE [LARGE SCALE GENOMIC DNA]</scope>
    <source>
        <strain evidence="12 13">C-27</strain>
    </source>
</reference>
<dbReference type="Gene3D" id="1.20.1530.20">
    <property type="match status" value="1"/>
</dbReference>
<evidence type="ECO:0000256" key="1">
    <source>
        <dbReference type="ARBA" id="ARBA00004141"/>
    </source>
</evidence>
<feature type="transmembrane region" description="Helical" evidence="10">
    <location>
        <begin position="158"/>
        <end position="180"/>
    </location>
</feature>
<name>A0A0E2ZNZ3_9GAMM</name>
<evidence type="ECO:0000256" key="9">
    <source>
        <dbReference type="ARBA" id="ARBA00023201"/>
    </source>
</evidence>
<feature type="transmembrane region" description="Helical" evidence="10">
    <location>
        <begin position="93"/>
        <end position="115"/>
    </location>
</feature>
<dbReference type="GO" id="GO:0015297">
    <property type="term" value="F:antiporter activity"/>
    <property type="evidence" value="ECO:0007669"/>
    <property type="project" value="UniProtKB-KW"/>
</dbReference>
<keyword evidence="6" id="KW-0915">Sodium</keyword>
<evidence type="ECO:0000256" key="4">
    <source>
        <dbReference type="ARBA" id="ARBA00022692"/>
    </source>
</evidence>
<keyword evidence="4 10" id="KW-0812">Transmembrane</keyword>
<evidence type="ECO:0000313" key="13">
    <source>
        <dbReference type="Proteomes" id="UP000028839"/>
    </source>
</evidence>
<evidence type="ECO:0000256" key="7">
    <source>
        <dbReference type="ARBA" id="ARBA00023065"/>
    </source>
</evidence>
<feature type="transmembrane region" description="Helical" evidence="10">
    <location>
        <begin position="226"/>
        <end position="244"/>
    </location>
</feature>
<accession>A0A0E2ZNZ3</accession>
<evidence type="ECO:0000256" key="2">
    <source>
        <dbReference type="ARBA" id="ARBA00022448"/>
    </source>
</evidence>
<dbReference type="AlphaFoldDB" id="A0A0E2ZNZ3"/>
<dbReference type="PANTHER" id="PTHR43562">
    <property type="entry name" value="NAPA-TYPE SODIUM/HYDROGEN ANTIPORTER"/>
    <property type="match status" value="1"/>
</dbReference>
<keyword evidence="3" id="KW-0050">Antiport</keyword>
<feature type="transmembrane region" description="Helical" evidence="10">
    <location>
        <begin position="280"/>
        <end position="300"/>
    </location>
</feature>
<dbReference type="Proteomes" id="UP000028839">
    <property type="component" value="Unassembled WGS sequence"/>
</dbReference>
<comment type="caution">
    <text evidence="12">The sequence shown here is derived from an EMBL/GenBank/DDBJ whole genome shotgun (WGS) entry which is preliminary data.</text>
</comment>
<feature type="transmembrane region" description="Helical" evidence="10">
    <location>
        <begin position="312"/>
        <end position="333"/>
    </location>
</feature>
<keyword evidence="5 10" id="KW-1133">Transmembrane helix</keyword>
<evidence type="ECO:0000256" key="5">
    <source>
        <dbReference type="ARBA" id="ARBA00022989"/>
    </source>
</evidence>
<evidence type="ECO:0000256" key="6">
    <source>
        <dbReference type="ARBA" id="ARBA00023053"/>
    </source>
</evidence>
<dbReference type="EMBL" id="JPGN01000028">
    <property type="protein sequence ID" value="KFI20102.1"/>
    <property type="molecule type" value="Genomic_DNA"/>
</dbReference>
<feature type="transmembrane region" description="Helical" evidence="10">
    <location>
        <begin position="192"/>
        <end position="214"/>
    </location>
</feature>
<keyword evidence="7" id="KW-0406">Ion transport</keyword>
<dbReference type="OrthoDB" id="9793589at2"/>
<gene>
    <name evidence="12" type="ORF">IB75_04910</name>
</gene>
<evidence type="ECO:0000259" key="11">
    <source>
        <dbReference type="Pfam" id="PF00999"/>
    </source>
</evidence>
<dbReference type="InterPro" id="IPR006153">
    <property type="entry name" value="Cation/H_exchanger_TM"/>
</dbReference>
<keyword evidence="9" id="KW-0739">Sodium transport</keyword>
<keyword evidence="2" id="KW-0813">Transport</keyword>
<evidence type="ECO:0000256" key="8">
    <source>
        <dbReference type="ARBA" id="ARBA00023136"/>
    </source>
</evidence>
<sequence length="425" mass="45974">MELFYILLVLLLTTRLLGEFSKRIGQPSLVGEVMAGIALGALAAEFPDNFPALVGITEDKVFIALTDLAIFFLMLLAGMQMRLQELAKVSRSAFFVAVGGMVVPMALGLGLGWLLIPDSHYKQAQALFLGTALAITAVPVVVRVLMDLGTLRSRVGQTIVSAAFFDDVLSLLLLAVLTAMLNTGEFPDISSLLYLLGQVLLFFMVTGVVGYFTLPFIGKFITRFRLDEINFSGLLIIALANAVLAEMLGMHFILGAFITGVLFTPKTINKMAYEENKRRLSGISEGFLAPLFFASIGLHLDLSAITEDPIFVIYLIYAAFVCKFIGAGLPAYWSGFSIRDAAAVGTGMSARGAVELIIADIALQAGLFQRPEPTPSIVENLFSAIVIMALATTLVTPLFLKILLGRRKGTEKKSDNAKLTRTDKK</sequence>
<evidence type="ECO:0000256" key="3">
    <source>
        <dbReference type="ARBA" id="ARBA00022449"/>
    </source>
</evidence>
<feature type="transmembrane region" description="Helical" evidence="10">
    <location>
        <begin position="381"/>
        <end position="404"/>
    </location>
</feature>
<dbReference type="Pfam" id="PF00999">
    <property type="entry name" value="Na_H_Exchanger"/>
    <property type="match status" value="1"/>
</dbReference>
<feature type="transmembrane region" description="Helical" evidence="10">
    <location>
        <begin position="61"/>
        <end position="81"/>
    </location>
</feature>
<dbReference type="GO" id="GO:1902600">
    <property type="term" value="P:proton transmembrane transport"/>
    <property type="evidence" value="ECO:0007669"/>
    <property type="project" value="InterPro"/>
</dbReference>